<comment type="subcellular location">
    <subcellularLocation>
        <location evidence="1">Cell inner membrane</location>
        <topology evidence="1">Single-pass membrane protein</topology>
    </subcellularLocation>
</comment>
<keyword evidence="6" id="KW-0201">Cytochrome c-type biogenesis</keyword>
<accession>A0A3B0Y8Z2</accession>
<keyword evidence="5 11" id="KW-0812">Transmembrane</keyword>
<evidence type="ECO:0000256" key="8">
    <source>
        <dbReference type="ARBA" id="ARBA00023136"/>
    </source>
</evidence>
<dbReference type="GO" id="GO:1903607">
    <property type="term" value="P:cytochrome c biosynthetic process"/>
    <property type="evidence" value="ECO:0007669"/>
    <property type="project" value="TreeGrafter"/>
</dbReference>
<evidence type="ECO:0000313" key="12">
    <source>
        <dbReference type="EMBL" id="VAW65054.1"/>
    </source>
</evidence>
<evidence type="ECO:0000256" key="4">
    <source>
        <dbReference type="ARBA" id="ARBA00022519"/>
    </source>
</evidence>
<dbReference type="EMBL" id="UOFG01000243">
    <property type="protein sequence ID" value="VAW65054.1"/>
    <property type="molecule type" value="Genomic_DNA"/>
</dbReference>
<reference evidence="12" key="1">
    <citation type="submission" date="2018-06" db="EMBL/GenBank/DDBJ databases">
        <authorList>
            <person name="Zhirakovskaya E."/>
        </authorList>
    </citation>
    <scope>NUCLEOTIDE SEQUENCE</scope>
</reference>
<evidence type="ECO:0000256" key="1">
    <source>
        <dbReference type="ARBA" id="ARBA00004377"/>
    </source>
</evidence>
<proteinExistence type="predicted"/>
<dbReference type="PANTHER" id="PTHR37531">
    <property type="entry name" value="HEME EXPORTER PROTEIN D"/>
    <property type="match status" value="1"/>
</dbReference>
<keyword evidence="7 11" id="KW-1133">Transmembrane helix</keyword>
<keyword evidence="4" id="KW-0997">Cell inner membrane</keyword>
<evidence type="ECO:0000256" key="6">
    <source>
        <dbReference type="ARBA" id="ARBA00022748"/>
    </source>
</evidence>
<dbReference type="GO" id="GO:0005886">
    <property type="term" value="C:plasma membrane"/>
    <property type="evidence" value="ECO:0007669"/>
    <property type="project" value="UniProtKB-SubCell"/>
</dbReference>
<dbReference type="InterPro" id="IPR052075">
    <property type="entry name" value="Heme_exporter_D"/>
</dbReference>
<evidence type="ECO:0000256" key="7">
    <source>
        <dbReference type="ARBA" id="ARBA00022989"/>
    </source>
</evidence>
<feature type="coiled-coil region" evidence="10">
    <location>
        <begin position="35"/>
        <end position="62"/>
    </location>
</feature>
<dbReference type="NCBIfam" id="TIGR03141">
    <property type="entry name" value="cytochro_ccmD"/>
    <property type="match status" value="1"/>
</dbReference>
<gene>
    <name evidence="12" type="ORF">MNBD_GAMMA11-2072</name>
</gene>
<keyword evidence="10" id="KW-0175">Coiled coil</keyword>
<dbReference type="AlphaFoldDB" id="A0A3B0Y8Z2"/>
<evidence type="ECO:0000256" key="10">
    <source>
        <dbReference type="SAM" id="Coils"/>
    </source>
</evidence>
<keyword evidence="8 11" id="KW-0472">Membrane</keyword>
<sequence length="67" mass="7652">MSVSEFFNMGGYAVYVWPSYGLTAIVLGWVFVSPIISKKNIIKQLRIKYRQQERQANAEQSVAPGRE</sequence>
<protein>
    <recommendedName>
        <fullName evidence="9">Cytochrome c-type biogenesis protein CcmD</fullName>
    </recommendedName>
</protein>
<keyword evidence="3" id="KW-1003">Cell membrane</keyword>
<evidence type="ECO:0000256" key="3">
    <source>
        <dbReference type="ARBA" id="ARBA00022475"/>
    </source>
</evidence>
<keyword evidence="2" id="KW-0813">Transport</keyword>
<evidence type="ECO:0000256" key="5">
    <source>
        <dbReference type="ARBA" id="ARBA00022692"/>
    </source>
</evidence>
<evidence type="ECO:0000256" key="11">
    <source>
        <dbReference type="SAM" id="Phobius"/>
    </source>
</evidence>
<name>A0A3B0Y8Z2_9ZZZZ</name>
<evidence type="ECO:0000256" key="9">
    <source>
        <dbReference type="ARBA" id="ARBA00032938"/>
    </source>
</evidence>
<organism evidence="12">
    <name type="scientific">hydrothermal vent metagenome</name>
    <dbReference type="NCBI Taxonomy" id="652676"/>
    <lineage>
        <taxon>unclassified sequences</taxon>
        <taxon>metagenomes</taxon>
        <taxon>ecological metagenomes</taxon>
    </lineage>
</organism>
<dbReference type="InterPro" id="IPR007078">
    <property type="entry name" value="Haem_export_protD_CcmD"/>
</dbReference>
<dbReference type="PANTHER" id="PTHR37531:SF1">
    <property type="entry name" value="HEME EXPORTER PROTEIN D"/>
    <property type="match status" value="1"/>
</dbReference>
<dbReference type="GO" id="GO:0015886">
    <property type="term" value="P:heme transport"/>
    <property type="evidence" value="ECO:0007669"/>
    <property type="project" value="InterPro"/>
</dbReference>
<evidence type="ECO:0000256" key="2">
    <source>
        <dbReference type="ARBA" id="ARBA00022448"/>
    </source>
</evidence>
<dbReference type="GO" id="GO:0017004">
    <property type="term" value="P:cytochrome complex assembly"/>
    <property type="evidence" value="ECO:0007669"/>
    <property type="project" value="UniProtKB-KW"/>
</dbReference>
<feature type="transmembrane region" description="Helical" evidence="11">
    <location>
        <begin position="12"/>
        <end position="36"/>
    </location>
</feature>
<dbReference type="Pfam" id="PF04995">
    <property type="entry name" value="CcmD"/>
    <property type="match status" value="1"/>
</dbReference>